<reference evidence="12" key="1">
    <citation type="submission" date="2017-10" db="EMBL/GenBank/DDBJ databases">
        <title>Transcriptome Assembly of Sugarcane Aphid Adults.</title>
        <authorList>
            <person name="Scully E.D."/>
            <person name="Palmer N.A."/>
            <person name="Geib S.M."/>
            <person name="Sarath G."/>
            <person name="Sattler S.E."/>
        </authorList>
    </citation>
    <scope>NUCLEOTIDE SEQUENCE</scope>
    <source>
        <tissue evidence="12">Whole body</tissue>
    </source>
</reference>
<evidence type="ECO:0000256" key="6">
    <source>
        <dbReference type="ARBA" id="ARBA00023235"/>
    </source>
</evidence>
<dbReference type="PRINTS" id="PR00417">
    <property type="entry name" value="PRTPISMRASEI"/>
</dbReference>
<comment type="function">
    <text evidence="8">Introduces a single-strand break via transesterification at a target site in duplex DNA. Releases the supercoiling and torsional tension of DNA introduced during the DNA replication and transcription by transiently cleaving and rejoining one strand of the DNA duplex. The scissile phosphodiester is attacked by the catalytic tyrosine of the enzyme, resulting in the formation of a DNA-(5'-phosphotyrosyl)-enzyme intermediate and the expulsion of a 3'-OH DNA strand.</text>
</comment>
<evidence type="ECO:0000256" key="2">
    <source>
        <dbReference type="ARBA" id="ARBA00009446"/>
    </source>
</evidence>
<dbReference type="Gene3D" id="1.10.460.10">
    <property type="entry name" value="Topoisomerase I, domain 2"/>
    <property type="match status" value="1"/>
</dbReference>
<dbReference type="CDD" id="cd00186">
    <property type="entry name" value="TOP1Ac"/>
    <property type="match status" value="1"/>
</dbReference>
<comment type="catalytic activity">
    <reaction evidence="1 8">
        <text>ATP-independent breakage of single-stranded DNA, followed by passage and rejoining.</text>
        <dbReference type="EC" id="5.6.2.1"/>
    </reaction>
</comment>
<organism evidence="12">
    <name type="scientific">Melanaphis sacchari</name>
    <dbReference type="NCBI Taxonomy" id="742174"/>
    <lineage>
        <taxon>Eukaryota</taxon>
        <taxon>Metazoa</taxon>
        <taxon>Ecdysozoa</taxon>
        <taxon>Arthropoda</taxon>
        <taxon>Hexapoda</taxon>
        <taxon>Insecta</taxon>
        <taxon>Pterygota</taxon>
        <taxon>Neoptera</taxon>
        <taxon>Paraneoptera</taxon>
        <taxon>Hemiptera</taxon>
        <taxon>Sternorrhyncha</taxon>
        <taxon>Aphidomorpha</taxon>
        <taxon>Aphidoidea</taxon>
        <taxon>Aphididae</taxon>
        <taxon>Aphidini</taxon>
        <taxon>Melanaphis</taxon>
    </lineage>
</organism>
<dbReference type="GO" id="GO:0006310">
    <property type="term" value="P:DNA recombination"/>
    <property type="evidence" value="ECO:0007669"/>
    <property type="project" value="TreeGrafter"/>
</dbReference>
<dbReference type="SMART" id="SM00436">
    <property type="entry name" value="TOP1Bc"/>
    <property type="match status" value="1"/>
</dbReference>
<dbReference type="InterPro" id="IPR013826">
    <property type="entry name" value="Topo_IA_cen_sub3"/>
</dbReference>
<dbReference type="FunFam" id="1.10.290.10:FF:000001">
    <property type="entry name" value="DNA topoisomerase"/>
    <property type="match status" value="1"/>
</dbReference>
<dbReference type="Pfam" id="PF23546">
    <property type="entry name" value="Zn_ribbon_TOP3B"/>
    <property type="match status" value="1"/>
</dbReference>
<dbReference type="SMART" id="SM00493">
    <property type="entry name" value="TOPRIM"/>
    <property type="match status" value="1"/>
</dbReference>
<dbReference type="GO" id="GO:0006265">
    <property type="term" value="P:DNA topological change"/>
    <property type="evidence" value="ECO:0007669"/>
    <property type="project" value="InterPro"/>
</dbReference>
<dbReference type="Pfam" id="PF01131">
    <property type="entry name" value="Topoisom_bac"/>
    <property type="match status" value="1"/>
</dbReference>
<name>A0A2H8TTY8_9HEMI</name>
<dbReference type="PANTHER" id="PTHR11390:SF20">
    <property type="entry name" value="DNA TOPOISOMERASE 3-BETA-1"/>
    <property type="match status" value="1"/>
</dbReference>
<dbReference type="PANTHER" id="PTHR11390">
    <property type="entry name" value="PROKARYOTIC DNA TOPOISOMERASE"/>
    <property type="match status" value="1"/>
</dbReference>
<keyword evidence="4 8" id="KW-0799">Topoisomerase</keyword>
<evidence type="ECO:0000256" key="3">
    <source>
        <dbReference type="ARBA" id="ARBA00012891"/>
    </source>
</evidence>
<keyword evidence="6 8" id="KW-0413">Isomerase</keyword>
<proteinExistence type="inferred from homology"/>
<evidence type="ECO:0000256" key="7">
    <source>
        <dbReference type="ARBA" id="ARBA00056363"/>
    </source>
</evidence>
<dbReference type="InterPro" id="IPR056452">
    <property type="entry name" value="Zn_ribbon_TOP3B"/>
</dbReference>
<evidence type="ECO:0000256" key="1">
    <source>
        <dbReference type="ARBA" id="ARBA00000213"/>
    </source>
</evidence>
<comment type="similarity">
    <text evidence="2 8">Belongs to the type IA topoisomerase family.</text>
</comment>
<dbReference type="InterPro" id="IPR023406">
    <property type="entry name" value="Topo_IA_AS"/>
</dbReference>
<evidence type="ECO:0000313" key="12">
    <source>
        <dbReference type="EMBL" id="MBW16648.1"/>
    </source>
</evidence>
<dbReference type="Pfam" id="PF01751">
    <property type="entry name" value="Toprim"/>
    <property type="match status" value="1"/>
</dbReference>
<dbReference type="GO" id="GO:0006281">
    <property type="term" value="P:DNA repair"/>
    <property type="evidence" value="ECO:0007669"/>
    <property type="project" value="TreeGrafter"/>
</dbReference>
<evidence type="ECO:0000256" key="9">
    <source>
        <dbReference type="SAM" id="MobiDB-lite"/>
    </source>
</evidence>
<comment type="function">
    <text evidence="7">Releases the supercoiling and torsional tension of DNA introduced during the DNA replication and transcription by transiently cleaving and rejoining one strand of the DNA duplex. Introduces a single-strand break via transesterification at a target site in duplex DNA. The scissile phosphodiester is attacked by the catalytic tyrosine of the enzyme, resulting in the formation of a DNA-(5'-phosphotyrosyl)-enzyme intermediate and the expulsion of a 3'-OH DNA strand. The free DNA strand than undergoes passage around the unbroken strand thus removing DNA supercoils. Finally, in the religation step, the DNA 3'-OH attacks the covalent intermediate to expel the active-site tyrosine and restore the DNA phosphodiester backbone. Weakly relaxes negative supercoils and displays a distinct preference for binding single-stranded DNA.</text>
</comment>
<dbReference type="GO" id="GO:0003917">
    <property type="term" value="F:DNA topoisomerase type I (single strand cut, ATP-independent) activity"/>
    <property type="evidence" value="ECO:0007669"/>
    <property type="project" value="UniProtKB-EC"/>
</dbReference>
<dbReference type="InterPro" id="IPR023405">
    <property type="entry name" value="Topo_IA_core_domain"/>
</dbReference>
<protein>
    <recommendedName>
        <fullName evidence="3 8">DNA topoisomerase</fullName>
        <ecNumber evidence="3 8">5.6.2.1</ecNumber>
    </recommendedName>
</protein>
<evidence type="ECO:0000259" key="11">
    <source>
        <dbReference type="PROSITE" id="PS52039"/>
    </source>
</evidence>
<feature type="domain" description="Topo IA-type catalytic" evidence="11">
    <location>
        <begin position="169"/>
        <end position="592"/>
    </location>
</feature>
<dbReference type="InterPro" id="IPR013824">
    <property type="entry name" value="Topo_IA_cen_sub1"/>
</dbReference>
<accession>A0A2H8TTY8</accession>
<sequence length="853" mass="96736">MKTALMVAEKPSLASSLANILSNGRSNSRKSMNSACPVHEWSGTLFGESVIFKMTSVCGHVMTLDFNSKFNNWDKVDPEELFSCPTEKKEASPKLRIPAMLACEARGVDFLILWLDCDKEGENICFEVIDAVKSSMKRSGEVNRIWRAKFSAITSKDIKGAMERLDFPNRNEAMSVDARQELDLRIGCSFTRFQTKYFQGKYGDLDSSLISYGPCQTPTLGFCVQRHDEIRRFKPEPYWVIQVTIQSKDGQDVILNWEKGRCFERDASNSLLQALKKQQTATVVSVTQQEKSKQRPLALNSVELMRAASTGLGMGPHHAMQLAERLYTQGYISYPRTETSHYSDNFELLGALKTLQKSNEWGQEIRQVLNNGLTRPRNGKDCGDHPPITPTMLASRNELDGDSWKLYDFIVRHFVATISKDCRFYSKTVTFKIGSEMFTYNWRTLIDAGFTAITPWKALPKNELAVNFERDEKLNIKDARLTDHMTSPPGYLTESELISMMEKHGIGTDASIPVHINNISQRNYVTVATGRRLVPTNLGIVLVHGYQKIDKQLVEPTMRSTIEDQLNLIAKGEANYDRVLRQTIEAFRQKYLYFVKSIEAMDSLFEVSFTTLAATGKALSRCGKCRRYMKLIIAKPSRLHCSHCDETYNLPQNGNIRIYKELKCPLDDFELVTWSTGNKGRSYPLCPYCYNQPAFRDMKKHSGCNLCLHPTCPQGFYVNGIASCLQCDNGVLVLDPSSGPKWKVGCNKCDVIFHLFEDAHKITVEESKECDCGAQLLKIEYKEERTRLPRDLIEMTGCLFCCEEFGYLVEKFRAQASKPVFNSRQGRGKAKHKGKGKPKPPKDKMAQLASYFV</sequence>
<dbReference type="InterPro" id="IPR000380">
    <property type="entry name" value="Topo_IA"/>
</dbReference>
<evidence type="ECO:0000256" key="8">
    <source>
        <dbReference type="RuleBase" id="RU362092"/>
    </source>
</evidence>
<dbReference type="EC" id="5.6.2.1" evidence="3 8"/>
<dbReference type="OrthoDB" id="430051at2759"/>
<evidence type="ECO:0000256" key="5">
    <source>
        <dbReference type="ARBA" id="ARBA00023125"/>
    </source>
</evidence>
<dbReference type="PROSITE" id="PS00396">
    <property type="entry name" value="TOPO_IA_1"/>
    <property type="match status" value="1"/>
</dbReference>
<dbReference type="PROSITE" id="PS52039">
    <property type="entry name" value="TOPO_IA_2"/>
    <property type="match status" value="1"/>
</dbReference>
<dbReference type="SUPFAM" id="SSF56712">
    <property type="entry name" value="Prokaryotic type I DNA topoisomerase"/>
    <property type="match status" value="1"/>
</dbReference>
<dbReference type="CDD" id="cd03362">
    <property type="entry name" value="TOPRIM_TopoIA_TopoIII"/>
    <property type="match status" value="1"/>
</dbReference>
<dbReference type="InterPro" id="IPR006171">
    <property type="entry name" value="TOPRIM_dom"/>
</dbReference>
<dbReference type="InterPro" id="IPR013497">
    <property type="entry name" value="Topo_IA_cen"/>
</dbReference>
<dbReference type="InterPro" id="IPR034144">
    <property type="entry name" value="TOPRIM_TopoIII"/>
</dbReference>
<feature type="domain" description="Toprim" evidence="10">
    <location>
        <begin position="3"/>
        <end position="151"/>
    </location>
</feature>
<dbReference type="AlphaFoldDB" id="A0A2H8TTY8"/>
<dbReference type="SMART" id="SM00437">
    <property type="entry name" value="TOP1Ac"/>
    <property type="match status" value="1"/>
</dbReference>
<dbReference type="InterPro" id="IPR003602">
    <property type="entry name" value="Topo_IA_DNA-bd_dom"/>
</dbReference>
<dbReference type="InterPro" id="IPR013825">
    <property type="entry name" value="Topo_IA_cen_sub2"/>
</dbReference>
<dbReference type="FunFam" id="3.40.50.140:FF:000002">
    <property type="entry name" value="DNA topoisomerase"/>
    <property type="match status" value="1"/>
</dbReference>
<evidence type="ECO:0000256" key="4">
    <source>
        <dbReference type="ARBA" id="ARBA00023029"/>
    </source>
</evidence>
<feature type="region of interest" description="Disordered" evidence="9">
    <location>
        <begin position="821"/>
        <end position="843"/>
    </location>
</feature>
<evidence type="ECO:0000259" key="10">
    <source>
        <dbReference type="PROSITE" id="PS50880"/>
    </source>
</evidence>
<dbReference type="GO" id="GO:0003677">
    <property type="term" value="F:DNA binding"/>
    <property type="evidence" value="ECO:0007669"/>
    <property type="project" value="UniProtKB-KW"/>
</dbReference>
<gene>
    <name evidence="12" type="primary">Top3b</name>
</gene>
<dbReference type="PROSITE" id="PS50880">
    <property type="entry name" value="TOPRIM"/>
    <property type="match status" value="1"/>
</dbReference>
<dbReference type="InterPro" id="IPR003601">
    <property type="entry name" value="Topo_IA_2"/>
</dbReference>
<keyword evidence="5 8" id="KW-0238">DNA-binding</keyword>
<dbReference type="GO" id="GO:0005634">
    <property type="term" value="C:nucleus"/>
    <property type="evidence" value="ECO:0007669"/>
    <property type="project" value="TreeGrafter"/>
</dbReference>
<dbReference type="Gene3D" id="3.40.50.140">
    <property type="match status" value="1"/>
</dbReference>
<dbReference type="Gene3D" id="1.10.290.10">
    <property type="entry name" value="Topoisomerase I, domain 4"/>
    <property type="match status" value="1"/>
</dbReference>
<dbReference type="EMBL" id="GFXV01004843">
    <property type="protein sequence ID" value="MBW16648.1"/>
    <property type="molecule type" value="Transcribed_RNA"/>
</dbReference>
<feature type="compositionally biased region" description="Basic residues" evidence="9">
    <location>
        <begin position="826"/>
        <end position="839"/>
    </location>
</feature>
<dbReference type="Gene3D" id="2.70.20.10">
    <property type="entry name" value="Topoisomerase I, domain 3"/>
    <property type="match status" value="1"/>
</dbReference>